<evidence type="ECO:0000313" key="1">
    <source>
        <dbReference type="EMBL" id="KAF8784727.1"/>
    </source>
</evidence>
<comment type="caution">
    <text evidence="1">The sequence shown here is derived from an EMBL/GenBank/DDBJ whole genome shotgun (WGS) entry which is preliminary data.</text>
</comment>
<sequence length="69" mass="7677">MGPRRTIGSIQLVESKASNSPATGYESSETIEMIVYLPEQRQVSLQDPYSSLAYIHLLTCDNSKSFLSH</sequence>
<dbReference type="AlphaFoldDB" id="A0A8T0F0W6"/>
<gene>
    <name evidence="1" type="ORF">HNY73_010371</name>
</gene>
<organism evidence="1 2">
    <name type="scientific">Argiope bruennichi</name>
    <name type="common">Wasp spider</name>
    <name type="synonym">Aranea bruennichi</name>
    <dbReference type="NCBI Taxonomy" id="94029"/>
    <lineage>
        <taxon>Eukaryota</taxon>
        <taxon>Metazoa</taxon>
        <taxon>Ecdysozoa</taxon>
        <taxon>Arthropoda</taxon>
        <taxon>Chelicerata</taxon>
        <taxon>Arachnida</taxon>
        <taxon>Araneae</taxon>
        <taxon>Araneomorphae</taxon>
        <taxon>Entelegynae</taxon>
        <taxon>Araneoidea</taxon>
        <taxon>Araneidae</taxon>
        <taxon>Argiope</taxon>
    </lineage>
</organism>
<name>A0A8T0F0W6_ARGBR</name>
<dbReference type="EMBL" id="JABXBU010000030">
    <property type="protein sequence ID" value="KAF8784727.1"/>
    <property type="molecule type" value="Genomic_DNA"/>
</dbReference>
<evidence type="ECO:0000313" key="2">
    <source>
        <dbReference type="Proteomes" id="UP000807504"/>
    </source>
</evidence>
<accession>A0A8T0F0W6</accession>
<reference evidence="1" key="1">
    <citation type="journal article" date="2020" name="bioRxiv">
        <title>Chromosome-level reference genome of the European wasp spider Argiope bruennichi: a resource for studies on range expansion and evolutionary adaptation.</title>
        <authorList>
            <person name="Sheffer M.M."/>
            <person name="Hoppe A."/>
            <person name="Krehenwinkel H."/>
            <person name="Uhl G."/>
            <person name="Kuss A.W."/>
            <person name="Jensen L."/>
            <person name="Jensen C."/>
            <person name="Gillespie R.G."/>
            <person name="Hoff K.J."/>
            <person name="Prost S."/>
        </authorList>
    </citation>
    <scope>NUCLEOTIDE SEQUENCE</scope>
</reference>
<keyword evidence="2" id="KW-1185">Reference proteome</keyword>
<proteinExistence type="predicted"/>
<dbReference type="Proteomes" id="UP000807504">
    <property type="component" value="Unassembled WGS sequence"/>
</dbReference>
<reference evidence="1" key="2">
    <citation type="submission" date="2020-06" db="EMBL/GenBank/DDBJ databases">
        <authorList>
            <person name="Sheffer M."/>
        </authorList>
    </citation>
    <scope>NUCLEOTIDE SEQUENCE</scope>
</reference>
<protein>
    <submittedName>
        <fullName evidence="1">Uncharacterized protein</fullName>
    </submittedName>
</protein>